<dbReference type="RefSeq" id="WP_145070153.1">
    <property type="nucleotide sequence ID" value="NZ_CP036287.1"/>
</dbReference>
<evidence type="ECO:0000313" key="3">
    <source>
        <dbReference type="Proteomes" id="UP000316921"/>
    </source>
</evidence>
<feature type="transmembrane region" description="Helical" evidence="1">
    <location>
        <begin position="100"/>
        <end position="120"/>
    </location>
</feature>
<keyword evidence="1" id="KW-1133">Transmembrane helix</keyword>
<sequence length="233" mass="24828">MADDPRDDELIDRAERLWEGADDAELAELRGVQERLEADGAAAREAFARQALASGPVEHEDDAIAALLEAMEGSTPIDASARGAAPEQPWRAPGGPMLSWWWIAGAVAAVVLAVLAPTFFPEGSGVGEGLMLDQGAVDRQFAPVGEVETIDAFTWRGGPPVGLTHQVRVWLAPRPSGPPDIVAEVYDAPRWEPDAEQLARINGAPAGIWWEVAEIDPVSLDEVVIGSAASRSR</sequence>
<name>A0A518BSB7_9BACT</name>
<proteinExistence type="predicted"/>
<accession>A0A518BSB7</accession>
<protein>
    <recommendedName>
        <fullName evidence="4">Zinc-finger domain-containing protein</fullName>
    </recommendedName>
</protein>
<organism evidence="2 3">
    <name type="scientific">Engelhardtia mirabilis</name>
    <dbReference type="NCBI Taxonomy" id="2528011"/>
    <lineage>
        <taxon>Bacteria</taxon>
        <taxon>Pseudomonadati</taxon>
        <taxon>Planctomycetota</taxon>
        <taxon>Planctomycetia</taxon>
        <taxon>Planctomycetia incertae sedis</taxon>
        <taxon>Engelhardtia</taxon>
    </lineage>
</organism>
<gene>
    <name evidence="2" type="ORF">Pla133_49780</name>
</gene>
<evidence type="ECO:0000256" key="1">
    <source>
        <dbReference type="SAM" id="Phobius"/>
    </source>
</evidence>
<evidence type="ECO:0008006" key="4">
    <source>
        <dbReference type="Google" id="ProtNLM"/>
    </source>
</evidence>
<dbReference type="Proteomes" id="UP000316921">
    <property type="component" value="Chromosome"/>
</dbReference>
<keyword evidence="1" id="KW-0812">Transmembrane</keyword>
<dbReference type="EMBL" id="CP036287">
    <property type="protein sequence ID" value="QDU69855.1"/>
    <property type="molecule type" value="Genomic_DNA"/>
</dbReference>
<dbReference type="AlphaFoldDB" id="A0A518BSB7"/>
<keyword evidence="3" id="KW-1185">Reference proteome</keyword>
<evidence type="ECO:0000313" key="2">
    <source>
        <dbReference type="EMBL" id="QDU69855.1"/>
    </source>
</evidence>
<reference evidence="2 3" key="1">
    <citation type="submission" date="2019-02" db="EMBL/GenBank/DDBJ databases">
        <title>Deep-cultivation of Planctomycetes and their phenomic and genomic characterization uncovers novel biology.</title>
        <authorList>
            <person name="Wiegand S."/>
            <person name="Jogler M."/>
            <person name="Boedeker C."/>
            <person name="Pinto D."/>
            <person name="Vollmers J."/>
            <person name="Rivas-Marin E."/>
            <person name="Kohn T."/>
            <person name="Peeters S.H."/>
            <person name="Heuer A."/>
            <person name="Rast P."/>
            <person name="Oberbeckmann S."/>
            <person name="Bunk B."/>
            <person name="Jeske O."/>
            <person name="Meyerdierks A."/>
            <person name="Storesund J.E."/>
            <person name="Kallscheuer N."/>
            <person name="Luecker S."/>
            <person name="Lage O.M."/>
            <person name="Pohl T."/>
            <person name="Merkel B.J."/>
            <person name="Hornburger P."/>
            <person name="Mueller R.-W."/>
            <person name="Bruemmer F."/>
            <person name="Labrenz M."/>
            <person name="Spormann A.M."/>
            <person name="Op den Camp H."/>
            <person name="Overmann J."/>
            <person name="Amann R."/>
            <person name="Jetten M.S.M."/>
            <person name="Mascher T."/>
            <person name="Medema M.H."/>
            <person name="Devos D.P."/>
            <person name="Kaster A.-K."/>
            <person name="Ovreas L."/>
            <person name="Rohde M."/>
            <person name="Galperin M.Y."/>
            <person name="Jogler C."/>
        </authorList>
    </citation>
    <scope>NUCLEOTIDE SEQUENCE [LARGE SCALE GENOMIC DNA]</scope>
    <source>
        <strain evidence="2 3">Pla133</strain>
    </source>
</reference>
<keyword evidence="1" id="KW-0472">Membrane</keyword>
<dbReference type="KEGG" id="pbap:Pla133_49780"/>